<dbReference type="HOGENOM" id="CLU_2779930_0_0_1"/>
<protein>
    <submittedName>
        <fullName evidence="1">Uncharacterized protein</fullName>
    </submittedName>
</protein>
<dbReference type="AlphaFoldDB" id="J3MRY6"/>
<organism evidence="1">
    <name type="scientific">Oryza brachyantha</name>
    <name type="common">malo sina</name>
    <dbReference type="NCBI Taxonomy" id="4533"/>
    <lineage>
        <taxon>Eukaryota</taxon>
        <taxon>Viridiplantae</taxon>
        <taxon>Streptophyta</taxon>
        <taxon>Embryophyta</taxon>
        <taxon>Tracheophyta</taxon>
        <taxon>Spermatophyta</taxon>
        <taxon>Magnoliopsida</taxon>
        <taxon>Liliopsida</taxon>
        <taxon>Poales</taxon>
        <taxon>Poaceae</taxon>
        <taxon>BOP clade</taxon>
        <taxon>Oryzoideae</taxon>
        <taxon>Oryzeae</taxon>
        <taxon>Oryzinae</taxon>
        <taxon>Oryza</taxon>
    </lineage>
</organism>
<accession>J3MRY6</accession>
<keyword evidence="2" id="KW-1185">Reference proteome</keyword>
<evidence type="ECO:0000313" key="1">
    <source>
        <dbReference type="EnsemblPlants" id="OB08G18650.1"/>
    </source>
</evidence>
<dbReference type="Proteomes" id="UP000006038">
    <property type="component" value="Chromosome 8"/>
</dbReference>
<dbReference type="Gramene" id="OB08G18650.1">
    <property type="protein sequence ID" value="OB08G18650.1"/>
    <property type="gene ID" value="OB08G18650"/>
</dbReference>
<evidence type="ECO:0000313" key="2">
    <source>
        <dbReference type="Proteomes" id="UP000006038"/>
    </source>
</evidence>
<reference evidence="1" key="2">
    <citation type="submission" date="2013-04" db="UniProtKB">
        <authorList>
            <consortium name="EnsemblPlants"/>
        </authorList>
    </citation>
    <scope>IDENTIFICATION</scope>
</reference>
<sequence>MTLSRKCFTRICFLKLHAQLLCKRISLTGKCSISNNPIGHANLTMINCFMDCLTSLDYYIFIPLANLCI</sequence>
<proteinExistence type="predicted"/>
<name>J3MRY6_ORYBR</name>
<reference evidence="1" key="1">
    <citation type="journal article" date="2013" name="Nat. Commun.">
        <title>Whole-genome sequencing of Oryza brachyantha reveals mechanisms underlying Oryza genome evolution.</title>
        <authorList>
            <person name="Chen J."/>
            <person name="Huang Q."/>
            <person name="Gao D."/>
            <person name="Wang J."/>
            <person name="Lang Y."/>
            <person name="Liu T."/>
            <person name="Li B."/>
            <person name="Bai Z."/>
            <person name="Luis Goicoechea J."/>
            <person name="Liang C."/>
            <person name="Chen C."/>
            <person name="Zhang W."/>
            <person name="Sun S."/>
            <person name="Liao Y."/>
            <person name="Zhang X."/>
            <person name="Yang L."/>
            <person name="Song C."/>
            <person name="Wang M."/>
            <person name="Shi J."/>
            <person name="Liu G."/>
            <person name="Liu J."/>
            <person name="Zhou H."/>
            <person name="Zhou W."/>
            <person name="Yu Q."/>
            <person name="An N."/>
            <person name="Chen Y."/>
            <person name="Cai Q."/>
            <person name="Wang B."/>
            <person name="Liu B."/>
            <person name="Min J."/>
            <person name="Huang Y."/>
            <person name="Wu H."/>
            <person name="Li Z."/>
            <person name="Zhang Y."/>
            <person name="Yin Y."/>
            <person name="Song W."/>
            <person name="Jiang J."/>
            <person name="Jackson S.A."/>
            <person name="Wing R.A."/>
            <person name="Wang J."/>
            <person name="Chen M."/>
        </authorList>
    </citation>
    <scope>NUCLEOTIDE SEQUENCE [LARGE SCALE GENOMIC DNA]</scope>
    <source>
        <strain evidence="1">cv. IRGC 101232</strain>
    </source>
</reference>
<dbReference type="EnsemblPlants" id="OB08G18650.1">
    <property type="protein sequence ID" value="OB08G18650.1"/>
    <property type="gene ID" value="OB08G18650"/>
</dbReference>